<name>A0AAN8HCQ8_9TELE</name>
<dbReference type="Proteomes" id="UP001335648">
    <property type="component" value="Unassembled WGS sequence"/>
</dbReference>
<gene>
    <name evidence="2" type="ORF">CesoFtcFv8_004280</name>
</gene>
<dbReference type="AlphaFoldDB" id="A0AAN8HCQ8"/>
<evidence type="ECO:0000313" key="2">
    <source>
        <dbReference type="EMBL" id="KAK5910447.1"/>
    </source>
</evidence>
<evidence type="ECO:0000256" key="1">
    <source>
        <dbReference type="SAM" id="MobiDB-lite"/>
    </source>
</evidence>
<feature type="compositionally biased region" description="Basic and acidic residues" evidence="1">
    <location>
        <begin position="23"/>
        <end position="39"/>
    </location>
</feature>
<comment type="caution">
    <text evidence="2">The sequence shown here is derived from an EMBL/GenBank/DDBJ whole genome shotgun (WGS) entry which is preliminary data.</text>
</comment>
<organism evidence="2 3">
    <name type="scientific">Champsocephalus esox</name>
    <name type="common">pike icefish</name>
    <dbReference type="NCBI Taxonomy" id="159716"/>
    <lineage>
        <taxon>Eukaryota</taxon>
        <taxon>Metazoa</taxon>
        <taxon>Chordata</taxon>
        <taxon>Craniata</taxon>
        <taxon>Vertebrata</taxon>
        <taxon>Euteleostomi</taxon>
        <taxon>Actinopterygii</taxon>
        <taxon>Neopterygii</taxon>
        <taxon>Teleostei</taxon>
        <taxon>Neoteleostei</taxon>
        <taxon>Acanthomorphata</taxon>
        <taxon>Eupercaria</taxon>
        <taxon>Perciformes</taxon>
        <taxon>Notothenioidei</taxon>
        <taxon>Channichthyidae</taxon>
        <taxon>Champsocephalus</taxon>
    </lineage>
</organism>
<evidence type="ECO:0000313" key="3">
    <source>
        <dbReference type="Proteomes" id="UP001335648"/>
    </source>
</evidence>
<proteinExistence type="predicted"/>
<reference evidence="2 3" key="1">
    <citation type="journal article" date="2023" name="Mol. Biol. Evol.">
        <title>Genomics of Secondarily Temperate Adaptation in the Only Non-Antarctic Icefish.</title>
        <authorList>
            <person name="Rivera-Colon A.G."/>
            <person name="Rayamajhi N."/>
            <person name="Minhas B.F."/>
            <person name="Madrigal G."/>
            <person name="Bilyk K.T."/>
            <person name="Yoon V."/>
            <person name="Hune M."/>
            <person name="Gregory S."/>
            <person name="Cheng C.H.C."/>
            <person name="Catchen J.M."/>
        </authorList>
    </citation>
    <scope>NUCLEOTIDE SEQUENCE [LARGE SCALE GENOMIC DNA]</scope>
    <source>
        <strain evidence="2">JC2023a</strain>
    </source>
</reference>
<accession>A0AAN8HCQ8</accession>
<sequence>MSGYGMGCGGRGKLLFIASDTSSHMRDRGADGNQRRSDGGSHIANLQAVNNLEAHWGDETSVNTKHWQRLTWSCSYISAHHRERAASRSSSSSLLLFI</sequence>
<dbReference type="EMBL" id="JAULUE010002048">
    <property type="protein sequence ID" value="KAK5910447.1"/>
    <property type="molecule type" value="Genomic_DNA"/>
</dbReference>
<protein>
    <submittedName>
        <fullName evidence="2">Uncharacterized protein</fullName>
    </submittedName>
</protein>
<keyword evidence="3" id="KW-1185">Reference proteome</keyword>
<feature type="region of interest" description="Disordered" evidence="1">
    <location>
        <begin position="22"/>
        <end position="41"/>
    </location>
</feature>